<proteinExistence type="predicted"/>
<dbReference type="SUPFAM" id="SSF51126">
    <property type="entry name" value="Pectin lyase-like"/>
    <property type="match status" value="1"/>
</dbReference>
<gene>
    <name evidence="1" type="ORF">GJU41_13835</name>
</gene>
<dbReference type="RefSeq" id="WP_070879600.1">
    <property type="nucleotide sequence ID" value="NZ_CAJGAA010000004.1"/>
</dbReference>
<accession>A0A6I2MA99</accession>
<keyword evidence="2" id="KW-1185">Reference proteome</keyword>
<dbReference type="Gene3D" id="2.160.20.10">
    <property type="entry name" value="Single-stranded right-handed beta-helix, Pectin lyase-like"/>
    <property type="match status" value="1"/>
</dbReference>
<evidence type="ECO:0008006" key="3">
    <source>
        <dbReference type="Google" id="ProtNLM"/>
    </source>
</evidence>
<dbReference type="InterPro" id="IPR011050">
    <property type="entry name" value="Pectin_lyase_fold/virulence"/>
</dbReference>
<reference evidence="1 2" key="1">
    <citation type="submission" date="2019-11" db="EMBL/GenBank/DDBJ databases">
        <title>Bacillus idriensis genome.</title>
        <authorList>
            <person name="Konopka E.N."/>
            <person name="Newman J.D."/>
        </authorList>
    </citation>
    <scope>NUCLEOTIDE SEQUENCE [LARGE SCALE GENOMIC DNA]</scope>
    <source>
        <strain evidence="1 2">DSM 19097</strain>
    </source>
</reference>
<protein>
    <recommendedName>
        <fullName evidence="3">Pectate lyase superfamily protein domain-containing protein</fullName>
    </recommendedName>
</protein>
<dbReference type="Proteomes" id="UP000441585">
    <property type="component" value="Unassembled WGS sequence"/>
</dbReference>
<dbReference type="InterPro" id="IPR012334">
    <property type="entry name" value="Pectin_lyas_fold"/>
</dbReference>
<name>A0A6I2MA99_9BACI</name>
<evidence type="ECO:0000313" key="1">
    <source>
        <dbReference type="EMBL" id="MRX55058.1"/>
    </source>
</evidence>
<evidence type="ECO:0000313" key="2">
    <source>
        <dbReference type="Proteomes" id="UP000441585"/>
    </source>
</evidence>
<dbReference type="EMBL" id="WKKF01000003">
    <property type="protein sequence ID" value="MRX55058.1"/>
    <property type="molecule type" value="Genomic_DNA"/>
</dbReference>
<organism evidence="1 2">
    <name type="scientific">Metabacillus idriensis</name>
    <dbReference type="NCBI Taxonomy" id="324768"/>
    <lineage>
        <taxon>Bacteria</taxon>
        <taxon>Bacillati</taxon>
        <taxon>Bacillota</taxon>
        <taxon>Bacilli</taxon>
        <taxon>Bacillales</taxon>
        <taxon>Bacillaceae</taxon>
        <taxon>Metabacillus</taxon>
    </lineage>
</organism>
<comment type="caution">
    <text evidence="1">The sequence shown here is derived from an EMBL/GenBank/DDBJ whole genome shotgun (WGS) entry which is preliminary data.</text>
</comment>
<dbReference type="AlphaFoldDB" id="A0A6I2MA99"/>
<sequence length="277" mass="30855">MSVLVENFQGANDSAKIQAAIDYAQNNADKLVELGNRDYIITGPIVIKAGVKLLFNYGSRFIVYGNFRVIELQKNASLSGAYIAIDDSRFNSVVIYLDGKYKYYNTWNKTKIENVNIINWSESYKGTGLSLYSNGTGHEISFVNFENINFAGLNTAVKLQAVKPASGYSWVNANRFINFSIDDCVNAVVLTSSETIPNECSGNQFVNMQIQPSGMTNKLLTINGQYNEFDGMAWDLALIPHTRPIVEFTVSSSYNTFEFRSIPISKISDKGSFNKIV</sequence>